<organism evidence="1">
    <name type="scientific">Haemonchus placei</name>
    <name type="common">Barber's pole worm</name>
    <dbReference type="NCBI Taxonomy" id="6290"/>
    <lineage>
        <taxon>Eukaryota</taxon>
        <taxon>Metazoa</taxon>
        <taxon>Ecdysozoa</taxon>
        <taxon>Nematoda</taxon>
        <taxon>Chromadorea</taxon>
        <taxon>Rhabditida</taxon>
        <taxon>Rhabditina</taxon>
        <taxon>Rhabditomorpha</taxon>
        <taxon>Strongyloidea</taxon>
        <taxon>Trichostrongylidae</taxon>
        <taxon>Haemonchus</taxon>
    </lineage>
</organism>
<evidence type="ECO:0000313" key="1">
    <source>
        <dbReference type="WBParaSite" id="HPLM_0000182401-mRNA-1"/>
    </source>
</evidence>
<name>A0A0N4VX04_HAEPC</name>
<accession>A0A0N4VX04</accession>
<proteinExistence type="predicted"/>
<reference evidence="1" key="1">
    <citation type="submission" date="2017-02" db="UniProtKB">
        <authorList>
            <consortium name="WormBaseParasite"/>
        </authorList>
    </citation>
    <scope>IDENTIFICATION</scope>
</reference>
<sequence length="72" mass="8401">LYLFYGHDYSRFMLVPLTGPSCGKCEVRRTQGSPPPDDYMSKTVQCFEEFALIYANQNVRNLRPNFYLLNLT</sequence>
<dbReference type="AlphaFoldDB" id="A0A0N4VX04"/>
<protein>
    <submittedName>
        <fullName evidence="1">NPC1_N domain-containing protein</fullName>
    </submittedName>
</protein>
<dbReference type="WBParaSite" id="HPLM_0000182401-mRNA-1">
    <property type="protein sequence ID" value="HPLM_0000182401-mRNA-1"/>
    <property type="gene ID" value="HPLM_0000182401"/>
</dbReference>